<dbReference type="Proteomes" id="UP001408789">
    <property type="component" value="Unassembled WGS sequence"/>
</dbReference>
<evidence type="ECO:0000313" key="3">
    <source>
        <dbReference type="Proteomes" id="UP001408789"/>
    </source>
</evidence>
<gene>
    <name evidence="2" type="ORF">SSX86_014722</name>
</gene>
<reference evidence="2 3" key="1">
    <citation type="submission" date="2024-04" db="EMBL/GenBank/DDBJ databases">
        <title>The reference genome of an endangered Asteraceae, Deinandra increscens subsp. villosa, native to the Central Coast of California.</title>
        <authorList>
            <person name="Guilliams M."/>
            <person name="Hasenstab-Lehman K."/>
            <person name="Meyer R."/>
            <person name="Mcevoy S."/>
        </authorList>
    </citation>
    <scope>NUCLEOTIDE SEQUENCE [LARGE SCALE GENOMIC DNA]</scope>
    <source>
        <tissue evidence="2">Leaf</tissue>
    </source>
</reference>
<feature type="compositionally biased region" description="Polar residues" evidence="1">
    <location>
        <begin position="176"/>
        <end position="197"/>
    </location>
</feature>
<evidence type="ECO:0000313" key="2">
    <source>
        <dbReference type="EMBL" id="KAK9067394.1"/>
    </source>
</evidence>
<comment type="caution">
    <text evidence="2">The sequence shown here is derived from an EMBL/GenBank/DDBJ whole genome shotgun (WGS) entry which is preliminary data.</text>
</comment>
<sequence>MGCCVSKCKSPQSHPDVQDKLVISHSPPPQSPPLKPPPETVLQSPASLTSASSFTCSTLTTTYDSSSLSTASSSSSVAFSKLDRTFSNDFLQSCAIENPQIIGLDHPVKKIGAVKQLGPGNTLKRARAGSPTLTRQKSFRVEKQRLPCSTMMRSSPSPSRRFNGNTGSYHRRPPIKTQNESNRTIKASRPANPNRNVIGNGRPMRSFGYEIGSKGEDVEVGEVLSRMSYSGYAAMEDLDNPHIALDCFIFL</sequence>
<dbReference type="AlphaFoldDB" id="A0AAP0H022"/>
<name>A0AAP0H022_9ASTR</name>
<feature type="compositionally biased region" description="Pro residues" evidence="1">
    <location>
        <begin position="26"/>
        <end position="39"/>
    </location>
</feature>
<organism evidence="2 3">
    <name type="scientific">Deinandra increscens subsp. villosa</name>
    <dbReference type="NCBI Taxonomy" id="3103831"/>
    <lineage>
        <taxon>Eukaryota</taxon>
        <taxon>Viridiplantae</taxon>
        <taxon>Streptophyta</taxon>
        <taxon>Embryophyta</taxon>
        <taxon>Tracheophyta</taxon>
        <taxon>Spermatophyta</taxon>
        <taxon>Magnoliopsida</taxon>
        <taxon>eudicotyledons</taxon>
        <taxon>Gunneridae</taxon>
        <taxon>Pentapetalae</taxon>
        <taxon>asterids</taxon>
        <taxon>campanulids</taxon>
        <taxon>Asterales</taxon>
        <taxon>Asteraceae</taxon>
        <taxon>Asteroideae</taxon>
        <taxon>Heliantheae alliance</taxon>
        <taxon>Madieae</taxon>
        <taxon>Madiinae</taxon>
        <taxon>Deinandra</taxon>
    </lineage>
</organism>
<keyword evidence="3" id="KW-1185">Reference proteome</keyword>
<feature type="region of interest" description="Disordered" evidence="1">
    <location>
        <begin position="1"/>
        <end position="44"/>
    </location>
</feature>
<dbReference type="PANTHER" id="PTHR33871">
    <property type="entry name" value="OS05G0503100 PROTEIN-RELATED"/>
    <property type="match status" value="1"/>
</dbReference>
<dbReference type="PANTHER" id="PTHR33871:SF18">
    <property type="entry name" value="F24J8.12 PROTEIN"/>
    <property type="match status" value="1"/>
</dbReference>
<protein>
    <submittedName>
        <fullName evidence="2">Uncharacterized protein</fullName>
    </submittedName>
</protein>
<dbReference type="EMBL" id="JBCNJP010000015">
    <property type="protein sequence ID" value="KAK9067394.1"/>
    <property type="molecule type" value="Genomic_DNA"/>
</dbReference>
<feature type="region of interest" description="Disordered" evidence="1">
    <location>
        <begin position="149"/>
        <end position="201"/>
    </location>
</feature>
<accession>A0AAP0H022</accession>
<evidence type="ECO:0000256" key="1">
    <source>
        <dbReference type="SAM" id="MobiDB-lite"/>
    </source>
</evidence>
<proteinExistence type="predicted"/>